<keyword evidence="2 6" id="KW-0808">Transferase</keyword>
<reference evidence="6 7" key="1">
    <citation type="submission" date="2020-08" db="EMBL/GenBank/DDBJ databases">
        <title>Genomic Encyclopedia of Type Strains, Phase IV (KMG-IV): sequencing the most valuable type-strain genomes for metagenomic binning, comparative biology and taxonomic classification.</title>
        <authorList>
            <person name="Goeker M."/>
        </authorList>
    </citation>
    <scope>NUCLEOTIDE SEQUENCE [LARGE SCALE GENOMIC DNA]</scope>
    <source>
        <strain evidence="6 7">DSM 103570</strain>
    </source>
</reference>
<keyword evidence="7" id="KW-1185">Reference proteome</keyword>
<evidence type="ECO:0000259" key="5">
    <source>
        <dbReference type="SMART" id="SM00563"/>
    </source>
</evidence>
<dbReference type="SMART" id="SM00563">
    <property type="entry name" value="PlsC"/>
    <property type="match status" value="1"/>
</dbReference>
<sequence>MIMFLRSLAFNGLFYLNLVAQLLFYSPVFFFVSEATGWWIVKNWARSNLWLLEHVAGIRADIRGKENLPAGPAIIAAKHQSVWDVFAFLPDLDRPTFILKKELMAIPFFGWYARRMGMIPVDRARRGGAVASMIEGAEKAVAEGRQIVIFPEGTRTAPGAAPDYRQGVFRLYEALGLPVVPVALNSGLYWPRRKFVRRPGTIRADILAPVPPHLPRGEFLDRLRGGIEERSTDLLAEASARDGYVPAVDAGEPDPYGGPARH</sequence>
<keyword evidence="4" id="KW-0812">Transmembrane</keyword>
<keyword evidence="4" id="KW-1133">Transmembrane helix</keyword>
<evidence type="ECO:0000256" key="1">
    <source>
        <dbReference type="ARBA" id="ARBA00005189"/>
    </source>
</evidence>
<evidence type="ECO:0000256" key="3">
    <source>
        <dbReference type="ARBA" id="ARBA00023315"/>
    </source>
</evidence>
<dbReference type="Proteomes" id="UP000588647">
    <property type="component" value="Unassembled WGS sequence"/>
</dbReference>
<evidence type="ECO:0000256" key="4">
    <source>
        <dbReference type="SAM" id="Phobius"/>
    </source>
</evidence>
<protein>
    <submittedName>
        <fullName evidence="6">1-acyl-sn-glycerol-3-phosphate acyltransferase</fullName>
        <ecNumber evidence="6">2.3.1.51</ecNumber>
    </submittedName>
</protein>
<evidence type="ECO:0000313" key="7">
    <source>
        <dbReference type="Proteomes" id="UP000588647"/>
    </source>
</evidence>
<gene>
    <name evidence="6" type="ORF">GGR03_004798</name>
</gene>
<dbReference type="SUPFAM" id="SSF69593">
    <property type="entry name" value="Glycerol-3-phosphate (1)-acyltransferase"/>
    <property type="match status" value="1"/>
</dbReference>
<organism evidence="6 7">
    <name type="scientific">Aurantimonas endophytica</name>
    <dbReference type="NCBI Taxonomy" id="1522175"/>
    <lineage>
        <taxon>Bacteria</taxon>
        <taxon>Pseudomonadati</taxon>
        <taxon>Pseudomonadota</taxon>
        <taxon>Alphaproteobacteria</taxon>
        <taxon>Hyphomicrobiales</taxon>
        <taxon>Aurantimonadaceae</taxon>
        <taxon>Aurantimonas</taxon>
    </lineage>
</organism>
<comment type="caution">
    <text evidence="6">The sequence shown here is derived from an EMBL/GenBank/DDBJ whole genome shotgun (WGS) entry which is preliminary data.</text>
</comment>
<comment type="pathway">
    <text evidence="1">Lipid metabolism.</text>
</comment>
<proteinExistence type="predicted"/>
<feature type="domain" description="Phospholipid/glycerol acyltransferase" evidence="5">
    <location>
        <begin position="73"/>
        <end position="187"/>
    </location>
</feature>
<dbReference type="AlphaFoldDB" id="A0A7W6HI95"/>
<keyword evidence="4" id="KW-0472">Membrane</keyword>
<dbReference type="EC" id="2.3.1.51" evidence="6"/>
<dbReference type="PANTHER" id="PTHR10434:SF40">
    <property type="entry name" value="1-ACYL-SN-GLYCEROL-3-PHOSPHATE ACYLTRANSFERASE"/>
    <property type="match status" value="1"/>
</dbReference>
<keyword evidence="3 6" id="KW-0012">Acyltransferase</keyword>
<name>A0A7W6HI95_9HYPH</name>
<dbReference type="EMBL" id="JACIEM010000007">
    <property type="protein sequence ID" value="MBB4005696.1"/>
    <property type="molecule type" value="Genomic_DNA"/>
</dbReference>
<dbReference type="CDD" id="cd07989">
    <property type="entry name" value="LPLAT_AGPAT-like"/>
    <property type="match status" value="1"/>
</dbReference>
<evidence type="ECO:0000256" key="2">
    <source>
        <dbReference type="ARBA" id="ARBA00022679"/>
    </source>
</evidence>
<feature type="transmembrane region" description="Helical" evidence="4">
    <location>
        <begin position="12"/>
        <end position="32"/>
    </location>
</feature>
<dbReference type="GO" id="GO:0003841">
    <property type="term" value="F:1-acylglycerol-3-phosphate O-acyltransferase activity"/>
    <property type="evidence" value="ECO:0007669"/>
    <property type="project" value="UniProtKB-EC"/>
</dbReference>
<dbReference type="PANTHER" id="PTHR10434">
    <property type="entry name" value="1-ACYL-SN-GLYCEROL-3-PHOSPHATE ACYLTRANSFERASE"/>
    <property type="match status" value="1"/>
</dbReference>
<evidence type="ECO:0000313" key="6">
    <source>
        <dbReference type="EMBL" id="MBB4005696.1"/>
    </source>
</evidence>
<dbReference type="Pfam" id="PF01553">
    <property type="entry name" value="Acyltransferase"/>
    <property type="match status" value="1"/>
</dbReference>
<dbReference type="GO" id="GO:0006654">
    <property type="term" value="P:phosphatidic acid biosynthetic process"/>
    <property type="evidence" value="ECO:0007669"/>
    <property type="project" value="TreeGrafter"/>
</dbReference>
<dbReference type="InterPro" id="IPR002123">
    <property type="entry name" value="Plipid/glycerol_acylTrfase"/>
</dbReference>
<accession>A0A7W6HI95</accession>